<accession>A0A9Q1KUD0</accession>
<dbReference type="Pfam" id="PF00190">
    <property type="entry name" value="Cupin_1"/>
    <property type="match status" value="2"/>
</dbReference>
<keyword evidence="2" id="KW-0732">Signal</keyword>
<protein>
    <recommendedName>
        <fullName evidence="3">Cupin type-1 domain-containing protein</fullName>
    </recommendedName>
</protein>
<reference evidence="4" key="1">
    <citation type="submission" date="2022-04" db="EMBL/GenBank/DDBJ databases">
        <title>Carnegiea gigantea Genome sequencing and assembly v2.</title>
        <authorList>
            <person name="Copetti D."/>
            <person name="Sanderson M.J."/>
            <person name="Burquez A."/>
            <person name="Wojciechowski M.F."/>
        </authorList>
    </citation>
    <scope>NUCLEOTIDE SEQUENCE</scope>
    <source>
        <strain evidence="4">SGP5-SGP5p</strain>
        <tissue evidence="4">Aerial part</tissue>
    </source>
</reference>
<feature type="domain" description="Cupin type-1" evidence="3">
    <location>
        <begin position="362"/>
        <end position="538"/>
    </location>
</feature>
<evidence type="ECO:0000259" key="3">
    <source>
        <dbReference type="SMART" id="SM00835"/>
    </source>
</evidence>
<dbReference type="OrthoDB" id="1912756at2759"/>
<dbReference type="InterPro" id="IPR011051">
    <property type="entry name" value="RmlC_Cupin_sf"/>
</dbReference>
<dbReference type="PANTHER" id="PTHR31189:SF13">
    <property type="entry name" value="CUPINCIN"/>
    <property type="match status" value="1"/>
</dbReference>
<keyword evidence="5" id="KW-1185">Reference proteome</keyword>
<dbReference type="CDD" id="cd02245">
    <property type="entry name" value="cupin_7S_vicilin-like_C"/>
    <property type="match status" value="1"/>
</dbReference>
<dbReference type="Gene3D" id="6.10.250.890">
    <property type="match status" value="1"/>
</dbReference>
<feature type="compositionally biased region" description="Basic residues" evidence="1">
    <location>
        <begin position="442"/>
        <end position="451"/>
    </location>
</feature>
<dbReference type="AlphaFoldDB" id="A0A9Q1KUD0"/>
<dbReference type="InterPro" id="IPR014710">
    <property type="entry name" value="RmlC-like_jellyroll"/>
</dbReference>
<feature type="region of interest" description="Disordered" evidence="1">
    <location>
        <begin position="436"/>
        <end position="458"/>
    </location>
</feature>
<sequence length="564" mass="65741">MMLFKGRRCLILLVCTLLVLCFTVSIAKEDPGVRQCKHQCRHQRQFDSKQTHHCERECEKYIEEKEKYQREEREREMGHIGEEDENYKRRDPEREYRKCRERCQEEEQGRREQQLCESECEKRRQEEKGERGREEVEMYRMGERQRSQDEGEEEVESGNPYVFRDEHFTTKFKTQEGRVRVLQKFTKRSKLFKGVENFRVMIFEANPQTFIIPNHWDADAIFFVAQGRGTVSLVYTDRRESFNIERGHVMVIPAGVTAYMINRDNHEKLILAKLINPVANPGKFVSFFGPGGEDPESFFNVFSPEVLEAAFKTSRDRVQRIFSQQREGVIIRASKEQIRAMTHEEGTRWPFAGKGSRESGPFHLLRQRPKESNEFGKLFEADLSNNRQLQDLGVSISFANITQGSMHTPYYNSRATKVAIVLNGRGYFEIACPHVSGSGRSHQQHQRGGRTRRGEGTTTPIHYEKISSELRPGTVFVVPAGHPFITMASQNDNLEVICFEINAENNHKFPLAGQKNIMRNFEREAKELAFATSAEEVDRVLESQEEEFFFRGPRQHRRQGIAAY</sequence>
<feature type="domain" description="Cupin type-1" evidence="3">
    <location>
        <begin position="160"/>
        <end position="319"/>
    </location>
</feature>
<feature type="compositionally biased region" description="Basic and acidic residues" evidence="1">
    <location>
        <begin position="127"/>
        <end position="149"/>
    </location>
</feature>
<organism evidence="4 5">
    <name type="scientific">Carnegiea gigantea</name>
    <dbReference type="NCBI Taxonomy" id="171969"/>
    <lineage>
        <taxon>Eukaryota</taxon>
        <taxon>Viridiplantae</taxon>
        <taxon>Streptophyta</taxon>
        <taxon>Embryophyta</taxon>
        <taxon>Tracheophyta</taxon>
        <taxon>Spermatophyta</taxon>
        <taxon>Magnoliopsida</taxon>
        <taxon>eudicotyledons</taxon>
        <taxon>Gunneridae</taxon>
        <taxon>Pentapetalae</taxon>
        <taxon>Caryophyllales</taxon>
        <taxon>Cactineae</taxon>
        <taxon>Cactaceae</taxon>
        <taxon>Cactoideae</taxon>
        <taxon>Echinocereeae</taxon>
        <taxon>Carnegiea</taxon>
    </lineage>
</organism>
<proteinExistence type="predicted"/>
<dbReference type="InterPro" id="IPR050253">
    <property type="entry name" value="Seed_Storage-Functional"/>
</dbReference>
<dbReference type="CDD" id="cd02244">
    <property type="entry name" value="cupin_7S_vicilin-like_N"/>
    <property type="match status" value="1"/>
</dbReference>
<feature type="chain" id="PRO_5040403541" description="Cupin type-1 domain-containing protein" evidence="2">
    <location>
        <begin position="28"/>
        <end position="564"/>
    </location>
</feature>
<name>A0A9Q1KUD0_9CARY</name>
<feature type="signal peptide" evidence="2">
    <location>
        <begin position="1"/>
        <end position="27"/>
    </location>
</feature>
<gene>
    <name evidence="4" type="ORF">Cgig2_004056</name>
</gene>
<evidence type="ECO:0000313" key="4">
    <source>
        <dbReference type="EMBL" id="KAJ8449001.1"/>
    </source>
</evidence>
<dbReference type="EMBL" id="JAKOGI010000025">
    <property type="protein sequence ID" value="KAJ8449001.1"/>
    <property type="molecule type" value="Genomic_DNA"/>
</dbReference>
<dbReference type="Proteomes" id="UP001153076">
    <property type="component" value="Unassembled WGS sequence"/>
</dbReference>
<evidence type="ECO:0000256" key="1">
    <source>
        <dbReference type="SAM" id="MobiDB-lite"/>
    </source>
</evidence>
<dbReference type="InterPro" id="IPR006045">
    <property type="entry name" value="Cupin_1"/>
</dbReference>
<dbReference type="PANTHER" id="PTHR31189">
    <property type="entry name" value="OS03G0336100 PROTEIN-RELATED"/>
    <property type="match status" value="1"/>
</dbReference>
<feature type="region of interest" description="Disordered" evidence="1">
    <location>
        <begin position="127"/>
        <end position="160"/>
    </location>
</feature>
<comment type="caution">
    <text evidence="4">The sequence shown here is derived from an EMBL/GenBank/DDBJ whole genome shotgun (WGS) entry which is preliminary data.</text>
</comment>
<dbReference type="Gene3D" id="2.60.120.10">
    <property type="entry name" value="Jelly Rolls"/>
    <property type="match status" value="2"/>
</dbReference>
<dbReference type="SMART" id="SM00835">
    <property type="entry name" value="Cupin_1"/>
    <property type="match status" value="2"/>
</dbReference>
<dbReference type="SUPFAM" id="SSF51182">
    <property type="entry name" value="RmlC-like cupins"/>
    <property type="match status" value="2"/>
</dbReference>
<evidence type="ECO:0000256" key="2">
    <source>
        <dbReference type="SAM" id="SignalP"/>
    </source>
</evidence>
<evidence type="ECO:0000313" key="5">
    <source>
        <dbReference type="Proteomes" id="UP001153076"/>
    </source>
</evidence>